<evidence type="ECO:0000256" key="2">
    <source>
        <dbReference type="PROSITE-ProRule" id="PRU00708"/>
    </source>
</evidence>
<proteinExistence type="predicted"/>
<evidence type="ECO:0000313" key="3">
    <source>
        <dbReference type="EMBL" id="KAK3030518.1"/>
    </source>
</evidence>
<dbReference type="InterPro" id="IPR011990">
    <property type="entry name" value="TPR-like_helical_dom_sf"/>
</dbReference>
<dbReference type="Gene3D" id="1.25.40.10">
    <property type="entry name" value="Tetratricopeptide repeat domain"/>
    <property type="match status" value="3"/>
</dbReference>
<dbReference type="GO" id="GO:0003729">
    <property type="term" value="F:mRNA binding"/>
    <property type="evidence" value="ECO:0007669"/>
    <property type="project" value="TreeGrafter"/>
</dbReference>
<organism evidence="3 4">
    <name type="scientific">Escallonia herrerae</name>
    <dbReference type="NCBI Taxonomy" id="1293975"/>
    <lineage>
        <taxon>Eukaryota</taxon>
        <taxon>Viridiplantae</taxon>
        <taxon>Streptophyta</taxon>
        <taxon>Embryophyta</taxon>
        <taxon>Tracheophyta</taxon>
        <taxon>Spermatophyta</taxon>
        <taxon>Magnoliopsida</taxon>
        <taxon>eudicotyledons</taxon>
        <taxon>Gunneridae</taxon>
        <taxon>Pentapetalae</taxon>
        <taxon>asterids</taxon>
        <taxon>campanulids</taxon>
        <taxon>Escalloniales</taxon>
        <taxon>Escalloniaceae</taxon>
        <taxon>Escallonia</taxon>
    </lineage>
</organism>
<dbReference type="EMBL" id="JAVXUP010000336">
    <property type="protein sequence ID" value="KAK3030518.1"/>
    <property type="molecule type" value="Genomic_DNA"/>
</dbReference>
<dbReference type="PANTHER" id="PTHR47932">
    <property type="entry name" value="ATPASE EXPRESSION PROTEIN 3"/>
    <property type="match status" value="1"/>
</dbReference>
<feature type="repeat" description="PPR" evidence="2">
    <location>
        <begin position="138"/>
        <end position="172"/>
    </location>
</feature>
<comment type="caution">
    <text evidence="3">The sequence shown here is derived from an EMBL/GenBank/DDBJ whole genome shotgun (WGS) entry which is preliminary data.</text>
</comment>
<keyword evidence="1" id="KW-0677">Repeat</keyword>
<sequence length="369" mass="41026">MYNSLISGTFKARKLGKVTDLLAEMHERRLTPTVVTYGALIAGWCREGMLDIAFSVYFEMTEKGLAPNMIIYSAIISGLYRLGRTDEANMLLQKIMDFGEVLDHKFFDKYIKSDTKRLDVLCMANFLDKSVKTSLLPNDVVYNVAIAGLCKSVKADDARRFVTALLLRGFVPDNFTYTTLIHGFSVAGDVDEAFNLRDEMLEKGLQGDTVEAEKLLDQLTKSGMDPNLVTSSTMVQGYIRHGDIDKFSNLHNMMCMRSHDAVDIVNKQDYSNYGVIWGFQRLTEFESGVATVQRHREGSTFKTVNSGGGTPYEGICKMEAAKKMVPKLATLGTVGYAKLQTTSIPGMVLIKSESSDLVPNYGKWLQGAN</sequence>
<name>A0AA88WT84_9ASTE</name>
<dbReference type="NCBIfam" id="TIGR00756">
    <property type="entry name" value="PPR"/>
    <property type="match status" value="4"/>
</dbReference>
<evidence type="ECO:0000256" key="1">
    <source>
        <dbReference type="ARBA" id="ARBA00022737"/>
    </source>
</evidence>
<feature type="repeat" description="PPR" evidence="2">
    <location>
        <begin position="1"/>
        <end position="32"/>
    </location>
</feature>
<dbReference type="PANTHER" id="PTHR47932:SF62">
    <property type="entry name" value="EXPRESSED PROTEIN"/>
    <property type="match status" value="1"/>
</dbReference>
<dbReference type="Pfam" id="PF01535">
    <property type="entry name" value="PPR"/>
    <property type="match status" value="2"/>
</dbReference>
<dbReference type="InterPro" id="IPR002885">
    <property type="entry name" value="PPR_rpt"/>
</dbReference>
<keyword evidence="4" id="KW-1185">Reference proteome</keyword>
<accession>A0AA88WT84</accession>
<dbReference type="Pfam" id="PF13041">
    <property type="entry name" value="PPR_2"/>
    <property type="match status" value="1"/>
</dbReference>
<dbReference type="Pfam" id="PF12854">
    <property type="entry name" value="PPR_1"/>
    <property type="match status" value="1"/>
</dbReference>
<evidence type="ECO:0000313" key="4">
    <source>
        <dbReference type="Proteomes" id="UP001188597"/>
    </source>
</evidence>
<feature type="repeat" description="PPR" evidence="2">
    <location>
        <begin position="33"/>
        <end position="67"/>
    </location>
</feature>
<gene>
    <name evidence="3" type="ORF">RJ639_039548</name>
</gene>
<dbReference type="PROSITE" id="PS51375">
    <property type="entry name" value="PPR"/>
    <property type="match status" value="5"/>
</dbReference>
<evidence type="ECO:0008006" key="5">
    <source>
        <dbReference type="Google" id="ProtNLM"/>
    </source>
</evidence>
<dbReference type="AlphaFoldDB" id="A0AA88WT84"/>
<feature type="repeat" description="PPR" evidence="2">
    <location>
        <begin position="173"/>
        <end position="207"/>
    </location>
</feature>
<reference evidence="3" key="1">
    <citation type="submission" date="2022-12" db="EMBL/GenBank/DDBJ databases">
        <title>Draft genome assemblies for two species of Escallonia (Escalloniales).</title>
        <authorList>
            <person name="Chanderbali A."/>
            <person name="Dervinis C."/>
            <person name="Anghel I."/>
            <person name="Soltis D."/>
            <person name="Soltis P."/>
            <person name="Zapata F."/>
        </authorList>
    </citation>
    <scope>NUCLEOTIDE SEQUENCE</scope>
    <source>
        <strain evidence="3">UCBG64.0493</strain>
        <tissue evidence="3">Leaf</tissue>
    </source>
</reference>
<dbReference type="Proteomes" id="UP001188597">
    <property type="component" value="Unassembled WGS sequence"/>
</dbReference>
<feature type="repeat" description="PPR" evidence="2">
    <location>
        <begin position="68"/>
        <end position="102"/>
    </location>
</feature>
<protein>
    <recommendedName>
        <fullName evidence="5">Pentatricopeptide repeat-containing protein</fullName>
    </recommendedName>
</protein>